<keyword evidence="5" id="KW-0676">Redox-active center</keyword>
<evidence type="ECO:0000313" key="8">
    <source>
        <dbReference type="EMBL" id="KAJ54575.1"/>
    </source>
</evidence>
<keyword evidence="3" id="KW-0201">Cytochrome c-type biogenesis</keyword>
<evidence type="ECO:0000256" key="4">
    <source>
        <dbReference type="ARBA" id="ARBA00023157"/>
    </source>
</evidence>
<name>A0A037ZIC6_9RHOB</name>
<dbReference type="GO" id="GO:0015036">
    <property type="term" value="F:disulfide oxidoreductase activity"/>
    <property type="evidence" value="ECO:0007669"/>
    <property type="project" value="InterPro"/>
</dbReference>
<sequence length="175" mass="18544">MSPLVFLPPLVFFGLAALFLIGMQRDNPDALPSTRVGGAAPVLEGAALGSNPQLTDALLAEPGVKLVNFWASWCAPCRLEHPILEALADEGVTIYGINYKDDPGNAQGFLDELGNPYTAIMTDEGRTAIKWGVYGVPETFVVDGNGQVTLRFAGPITQEILAHTIRPALQAAAGQ</sequence>
<feature type="domain" description="Thioredoxin" evidence="7">
    <location>
        <begin position="34"/>
        <end position="174"/>
    </location>
</feature>
<reference evidence="8 9" key="1">
    <citation type="submission" date="2014-03" db="EMBL/GenBank/DDBJ databases">
        <title>Draft Genome Sequence of Actibacterium mucosum KCTC 23349, a Marine Alphaproteobacterium with Complex Ionic Requirements Isolated from Mediterranean Seawater at Malvarrosa Beach, Valencia, Spain.</title>
        <authorList>
            <person name="Arahal D.R."/>
            <person name="Shao Z."/>
            <person name="Lai Q."/>
            <person name="Pujalte M.J."/>
        </authorList>
    </citation>
    <scope>NUCLEOTIDE SEQUENCE [LARGE SCALE GENOMIC DNA]</scope>
    <source>
        <strain evidence="8 9">KCTC 23349</strain>
    </source>
</reference>
<dbReference type="PANTHER" id="PTHR42852">
    <property type="entry name" value="THIOL:DISULFIDE INTERCHANGE PROTEIN DSBE"/>
    <property type="match status" value="1"/>
</dbReference>
<organism evidence="8 9">
    <name type="scientific">Actibacterium mucosum KCTC 23349</name>
    <dbReference type="NCBI Taxonomy" id="1454373"/>
    <lineage>
        <taxon>Bacteria</taxon>
        <taxon>Pseudomonadati</taxon>
        <taxon>Pseudomonadota</taxon>
        <taxon>Alphaproteobacteria</taxon>
        <taxon>Rhodobacterales</taxon>
        <taxon>Roseobacteraceae</taxon>
        <taxon>Actibacterium</taxon>
    </lineage>
</organism>
<dbReference type="GO" id="GO:0030288">
    <property type="term" value="C:outer membrane-bounded periplasmic space"/>
    <property type="evidence" value="ECO:0007669"/>
    <property type="project" value="InterPro"/>
</dbReference>
<dbReference type="PROSITE" id="PS00194">
    <property type="entry name" value="THIOREDOXIN_1"/>
    <property type="match status" value="1"/>
</dbReference>
<dbReference type="GO" id="GO:0017004">
    <property type="term" value="P:cytochrome complex assembly"/>
    <property type="evidence" value="ECO:0007669"/>
    <property type="project" value="UniProtKB-KW"/>
</dbReference>
<dbReference type="InterPro" id="IPR013766">
    <property type="entry name" value="Thioredoxin_domain"/>
</dbReference>
<dbReference type="InterPro" id="IPR050553">
    <property type="entry name" value="Thioredoxin_ResA/DsbE_sf"/>
</dbReference>
<dbReference type="EMBL" id="JFKE01000007">
    <property type="protein sequence ID" value="KAJ54575.1"/>
    <property type="molecule type" value="Genomic_DNA"/>
</dbReference>
<evidence type="ECO:0000256" key="3">
    <source>
        <dbReference type="ARBA" id="ARBA00022748"/>
    </source>
</evidence>
<feature type="transmembrane region" description="Helical" evidence="6">
    <location>
        <begin position="6"/>
        <end position="23"/>
    </location>
</feature>
<accession>A0A037ZIC6</accession>
<keyword evidence="6" id="KW-1133">Transmembrane helix</keyword>
<comment type="similarity">
    <text evidence="2">Belongs to the thioredoxin family. DsbE subfamily.</text>
</comment>
<protein>
    <submittedName>
        <fullName evidence="8">Thiol:disulfide interchange protein</fullName>
    </submittedName>
</protein>
<keyword evidence="9" id="KW-1185">Reference proteome</keyword>
<keyword evidence="6" id="KW-0812">Transmembrane</keyword>
<dbReference type="PROSITE" id="PS51352">
    <property type="entry name" value="THIOREDOXIN_2"/>
    <property type="match status" value="1"/>
</dbReference>
<dbReference type="SUPFAM" id="SSF52833">
    <property type="entry name" value="Thioredoxin-like"/>
    <property type="match status" value="1"/>
</dbReference>
<gene>
    <name evidence="8" type="ORF">ACMU_17875</name>
</gene>
<dbReference type="AlphaFoldDB" id="A0A037ZIC6"/>
<evidence type="ECO:0000259" key="7">
    <source>
        <dbReference type="PROSITE" id="PS51352"/>
    </source>
</evidence>
<comment type="subcellular location">
    <subcellularLocation>
        <location evidence="1">Cell envelope</location>
    </subcellularLocation>
</comment>
<evidence type="ECO:0000256" key="1">
    <source>
        <dbReference type="ARBA" id="ARBA00004196"/>
    </source>
</evidence>
<evidence type="ECO:0000256" key="6">
    <source>
        <dbReference type="SAM" id="Phobius"/>
    </source>
</evidence>
<evidence type="ECO:0000256" key="5">
    <source>
        <dbReference type="ARBA" id="ARBA00023284"/>
    </source>
</evidence>
<dbReference type="Gene3D" id="3.40.30.10">
    <property type="entry name" value="Glutaredoxin"/>
    <property type="match status" value="1"/>
</dbReference>
<dbReference type="InterPro" id="IPR004799">
    <property type="entry name" value="Periplasmic_diS_OxRdtase_DsbE"/>
</dbReference>
<comment type="caution">
    <text evidence="8">The sequence shown here is derived from an EMBL/GenBank/DDBJ whole genome shotgun (WGS) entry which is preliminary data.</text>
</comment>
<keyword evidence="6" id="KW-0472">Membrane</keyword>
<dbReference type="InterPro" id="IPR036249">
    <property type="entry name" value="Thioredoxin-like_sf"/>
</dbReference>
<dbReference type="InterPro" id="IPR017937">
    <property type="entry name" value="Thioredoxin_CS"/>
</dbReference>
<dbReference type="PANTHER" id="PTHR42852:SF6">
    <property type="entry name" value="THIOL:DISULFIDE INTERCHANGE PROTEIN DSBE"/>
    <property type="match status" value="1"/>
</dbReference>
<dbReference type="InterPro" id="IPR013740">
    <property type="entry name" value="Redoxin"/>
</dbReference>
<dbReference type="STRING" id="1454373.ACMU_17875"/>
<keyword evidence="4" id="KW-1015">Disulfide bond</keyword>
<dbReference type="Pfam" id="PF08534">
    <property type="entry name" value="Redoxin"/>
    <property type="match status" value="1"/>
</dbReference>
<evidence type="ECO:0000313" key="9">
    <source>
        <dbReference type="Proteomes" id="UP000026249"/>
    </source>
</evidence>
<dbReference type="NCBIfam" id="TIGR00385">
    <property type="entry name" value="dsbE"/>
    <property type="match status" value="1"/>
</dbReference>
<dbReference type="CDD" id="cd03010">
    <property type="entry name" value="TlpA_like_DsbE"/>
    <property type="match status" value="1"/>
</dbReference>
<dbReference type="Proteomes" id="UP000026249">
    <property type="component" value="Unassembled WGS sequence"/>
</dbReference>
<proteinExistence type="inferred from homology"/>
<evidence type="ECO:0000256" key="2">
    <source>
        <dbReference type="ARBA" id="ARBA00007758"/>
    </source>
</evidence>